<dbReference type="HAMAP" id="MF_01385">
    <property type="entry name" value="UreF"/>
    <property type="match status" value="1"/>
</dbReference>
<comment type="similarity">
    <text evidence="3">Belongs to the UreF family.</text>
</comment>
<dbReference type="InterPro" id="IPR002639">
    <property type="entry name" value="UreF"/>
</dbReference>
<dbReference type="Gene3D" id="1.10.4190.10">
    <property type="entry name" value="Urease accessory protein UreF"/>
    <property type="match status" value="1"/>
</dbReference>
<comment type="caution">
    <text evidence="4">The sequence shown here is derived from an EMBL/GenBank/DDBJ whole genome shotgun (WGS) entry which is preliminary data.</text>
</comment>
<keyword evidence="1 3" id="KW-0996">Nickel insertion</keyword>
<evidence type="ECO:0000256" key="2">
    <source>
        <dbReference type="ARBA" id="ARBA00023186"/>
    </source>
</evidence>
<reference evidence="4 5" key="1">
    <citation type="submission" date="2024-03" db="EMBL/GenBank/DDBJ databases">
        <title>Community enrichment and isolation of bacterial strains for fucoidan degradation.</title>
        <authorList>
            <person name="Sichert A."/>
        </authorList>
    </citation>
    <scope>NUCLEOTIDE SEQUENCE [LARGE SCALE GENOMIC DNA]</scope>
    <source>
        <strain evidence="4 5">AS76</strain>
    </source>
</reference>
<keyword evidence="2 3" id="KW-0143">Chaperone</keyword>
<accession>A0ABU9TXF0</accession>
<gene>
    <name evidence="3" type="primary">ureF</name>
    <name evidence="4" type="ORF">WNY58_15735</name>
</gene>
<organism evidence="4 5">
    <name type="scientific">Neptuniibacter pectenicola</name>
    <dbReference type="NCBI Taxonomy" id="1806669"/>
    <lineage>
        <taxon>Bacteria</taxon>
        <taxon>Pseudomonadati</taxon>
        <taxon>Pseudomonadota</taxon>
        <taxon>Gammaproteobacteria</taxon>
        <taxon>Oceanospirillales</taxon>
        <taxon>Oceanospirillaceae</taxon>
        <taxon>Neptuniibacter</taxon>
    </lineage>
</organism>
<protein>
    <recommendedName>
        <fullName evidence="3">Urease accessory protein UreF</fullName>
    </recommendedName>
</protein>
<name>A0ABU9TXF0_9GAMM</name>
<evidence type="ECO:0000256" key="1">
    <source>
        <dbReference type="ARBA" id="ARBA00022988"/>
    </source>
</evidence>
<evidence type="ECO:0000313" key="5">
    <source>
        <dbReference type="Proteomes" id="UP001449225"/>
    </source>
</evidence>
<comment type="subunit">
    <text evidence="3">UreD, UreF and UreG form a complex that acts as a GTP-hydrolysis-dependent molecular chaperone, activating the urease apoprotein by helping to assemble the nickel containing metallocenter of UreC. The UreE protein probably delivers the nickel.</text>
</comment>
<dbReference type="PANTHER" id="PTHR33620">
    <property type="entry name" value="UREASE ACCESSORY PROTEIN F"/>
    <property type="match status" value="1"/>
</dbReference>
<dbReference type="Pfam" id="PF01730">
    <property type="entry name" value="UreF"/>
    <property type="match status" value="1"/>
</dbReference>
<comment type="function">
    <text evidence="3">Required for maturation of urease via the functional incorporation of the urease nickel metallocenter.</text>
</comment>
<dbReference type="EMBL" id="JBBMRA010000020">
    <property type="protein sequence ID" value="MEM5537837.1"/>
    <property type="molecule type" value="Genomic_DNA"/>
</dbReference>
<keyword evidence="3" id="KW-0963">Cytoplasm</keyword>
<comment type="subcellular location">
    <subcellularLocation>
        <location evidence="3">Cytoplasm</location>
    </subcellularLocation>
</comment>
<dbReference type="PANTHER" id="PTHR33620:SF1">
    <property type="entry name" value="UREASE ACCESSORY PROTEIN F"/>
    <property type="match status" value="1"/>
</dbReference>
<evidence type="ECO:0000256" key="3">
    <source>
        <dbReference type="HAMAP-Rule" id="MF_01385"/>
    </source>
</evidence>
<evidence type="ECO:0000313" key="4">
    <source>
        <dbReference type="EMBL" id="MEM5537837.1"/>
    </source>
</evidence>
<sequence length="241" mass="26336">MATPITDMQPNVAINTDDRALFRLMQLSSASLPVGGYSFSQGLEYAIDCGWLKKQAEVHEWLEMQILHAVAYVDLPALKLLMVAAQQADWQEVKRLNDLVLACRETKELRLTDTAMGEALVRLLNSLGVDQPFAHGRGSAPEAVSFISLFAIAAAHWDINYPSAALGFAWSWLENQVAAATKLVPLGQTQAQVLIGDLQPILSQALNIAEQVDEEQIGAGLPALAIASALHEQQYSRLFRS</sequence>
<dbReference type="PIRSF" id="PIRSF009467">
    <property type="entry name" value="Ureas_acces_UreF"/>
    <property type="match status" value="1"/>
</dbReference>
<keyword evidence="5" id="KW-1185">Reference proteome</keyword>
<proteinExistence type="inferred from homology"/>
<dbReference type="RefSeq" id="WP_342855028.1">
    <property type="nucleotide sequence ID" value="NZ_JBBMRA010000020.1"/>
</dbReference>
<dbReference type="Proteomes" id="UP001449225">
    <property type="component" value="Unassembled WGS sequence"/>
</dbReference>
<dbReference type="InterPro" id="IPR038277">
    <property type="entry name" value="UreF_sf"/>
</dbReference>